<dbReference type="EMBL" id="BARU01006816">
    <property type="protein sequence ID" value="GAH37284.1"/>
    <property type="molecule type" value="Genomic_DNA"/>
</dbReference>
<evidence type="ECO:0000313" key="1">
    <source>
        <dbReference type="EMBL" id="GAH37284.1"/>
    </source>
</evidence>
<gene>
    <name evidence="1" type="ORF">S03H2_13424</name>
</gene>
<organism evidence="1">
    <name type="scientific">marine sediment metagenome</name>
    <dbReference type="NCBI Taxonomy" id="412755"/>
    <lineage>
        <taxon>unclassified sequences</taxon>
        <taxon>metagenomes</taxon>
        <taxon>ecological metagenomes</taxon>
    </lineage>
</organism>
<accession>X1G6T8</accession>
<feature type="non-terminal residue" evidence="1">
    <location>
        <position position="1"/>
    </location>
</feature>
<protein>
    <submittedName>
        <fullName evidence="1">Uncharacterized protein</fullName>
    </submittedName>
</protein>
<comment type="caution">
    <text evidence="1">The sequence shown here is derived from an EMBL/GenBank/DDBJ whole genome shotgun (WGS) entry which is preliminary data.</text>
</comment>
<proteinExistence type="predicted"/>
<dbReference type="AlphaFoldDB" id="X1G6T8"/>
<name>X1G6T8_9ZZZZ</name>
<reference evidence="1" key="1">
    <citation type="journal article" date="2014" name="Front. Microbiol.">
        <title>High frequency of phylogenetically diverse reductive dehalogenase-homologous genes in deep subseafloor sedimentary metagenomes.</title>
        <authorList>
            <person name="Kawai M."/>
            <person name="Futagami T."/>
            <person name="Toyoda A."/>
            <person name="Takaki Y."/>
            <person name="Nishi S."/>
            <person name="Hori S."/>
            <person name="Arai W."/>
            <person name="Tsubouchi T."/>
            <person name="Morono Y."/>
            <person name="Uchiyama I."/>
            <person name="Ito T."/>
            <person name="Fujiyama A."/>
            <person name="Inagaki F."/>
            <person name="Takami H."/>
        </authorList>
    </citation>
    <scope>NUCLEOTIDE SEQUENCE</scope>
    <source>
        <strain evidence="1">Expedition CK06-06</strain>
    </source>
</reference>
<sequence length="41" mass="4918">LKLEIGKTKEIQVKEPKEDLKLDDRKEILSEAELRRARIRE</sequence>